<gene>
    <name evidence="1" type="ORF">CY35_07G074500</name>
</gene>
<comment type="caution">
    <text evidence="1">The sequence shown here is derived from an EMBL/GenBank/DDBJ whole genome shotgun (WGS) entry which is preliminary data.</text>
</comment>
<sequence>MVFVVVGEWRRERDREMKTGQEWVSDEHLQIWTTWVLVAALLFLVGFCFWVLVIRTVRWRRRRRSWPPAMISSSSSSEKQALHASACSEAAESIVAGSAEAVAAAMISQDTKHMKICSVQITDEELHNFIEVLRKDEDIDNDDDEPQWENTVEKKSHVVAYSAKRRDPKDGGATEYLSSTVFENCSTRLLRDFYMDSDFRAEWDKTLVQHRQLQVCQITGTEVGLMIKKFPMMIAREYVLAWRIWEGDEQSYYCVLKACEHPDAPRQPQYKRVDKYVSGWRIRKVPGRDASEVKMVHQEDMGVQREMAKMVFRRGIWSFVQKMDMHLRRYANQCSHLDEAVNAVSLAHKVPMKMKETFPVSEDVLVPEATIQQQSKMQGSSSEPVSKSDSKRNLVRGLMVLGGALLLTHGSASLGAKLAAVCIVNRVIRPHDSSTNIFHRIVGRF</sequence>
<protein>
    <submittedName>
        <fullName evidence="1">Uncharacterized protein</fullName>
    </submittedName>
</protein>
<evidence type="ECO:0000313" key="1">
    <source>
        <dbReference type="EMBL" id="KAH9557234.1"/>
    </source>
</evidence>
<name>A0ACB8HLW5_9BRYO</name>
<organism evidence="1 2">
    <name type="scientific">Sphagnum magellanicum</name>
    <dbReference type="NCBI Taxonomy" id="128215"/>
    <lineage>
        <taxon>Eukaryota</taxon>
        <taxon>Viridiplantae</taxon>
        <taxon>Streptophyta</taxon>
        <taxon>Embryophyta</taxon>
        <taxon>Bryophyta</taxon>
        <taxon>Sphagnophytina</taxon>
        <taxon>Sphagnopsida</taxon>
        <taxon>Sphagnales</taxon>
        <taxon>Sphagnaceae</taxon>
        <taxon>Sphagnum</taxon>
    </lineage>
</organism>
<reference evidence="2" key="1">
    <citation type="journal article" date="2022" name="New Phytol.">
        <title>Phylogenomic structure and speciation in an emerging model: the Sphagnum magellanicum complex (Bryophyta).</title>
        <authorList>
            <person name="Shaw A.J."/>
            <person name="Piatkowski B."/>
            <person name="Duffy A.M."/>
            <person name="Aguero B."/>
            <person name="Imwattana K."/>
            <person name="Nieto-Lugilde M."/>
            <person name="Healey A."/>
            <person name="Weston D.J."/>
            <person name="Patel M.N."/>
            <person name="Schmutz J."/>
            <person name="Grimwood J."/>
            <person name="Yavitt J.B."/>
            <person name="Hassel K."/>
            <person name="Stenoien H.K."/>
            <person name="Flatberg K.I."/>
            <person name="Bickford C.P."/>
            <person name="Hicks K.A."/>
        </authorList>
    </citation>
    <scope>NUCLEOTIDE SEQUENCE [LARGE SCALE GENOMIC DNA]</scope>
</reference>
<dbReference type="Proteomes" id="UP000828922">
    <property type="component" value="Linkage Group LG07"/>
</dbReference>
<accession>A0ACB8HLW5</accession>
<dbReference type="EMBL" id="CM038913">
    <property type="protein sequence ID" value="KAH9557234.1"/>
    <property type="molecule type" value="Genomic_DNA"/>
</dbReference>
<proteinExistence type="predicted"/>
<evidence type="ECO:0000313" key="2">
    <source>
        <dbReference type="Proteomes" id="UP000828922"/>
    </source>
</evidence>
<keyword evidence="2" id="KW-1185">Reference proteome</keyword>